<protein>
    <recommendedName>
        <fullName evidence="1">Amidase domain-containing protein</fullName>
    </recommendedName>
</protein>
<name>A0A382QVN6_9ZZZZ</name>
<dbReference type="InterPro" id="IPR052739">
    <property type="entry name" value="FAAH2"/>
</dbReference>
<dbReference type="InterPro" id="IPR036928">
    <property type="entry name" value="AS_sf"/>
</dbReference>
<proteinExistence type="predicted"/>
<feature type="non-terminal residue" evidence="2">
    <location>
        <position position="94"/>
    </location>
</feature>
<dbReference type="Gene3D" id="3.90.1300.10">
    <property type="entry name" value="Amidase signature (AS) domain"/>
    <property type="match status" value="1"/>
</dbReference>
<dbReference type="EMBL" id="UINC01117254">
    <property type="protein sequence ID" value="SVC89559.1"/>
    <property type="molecule type" value="Genomic_DNA"/>
</dbReference>
<gene>
    <name evidence="2" type="ORF">METZ01_LOCUS342413</name>
</gene>
<evidence type="ECO:0000313" key="2">
    <source>
        <dbReference type="EMBL" id="SVC89559.1"/>
    </source>
</evidence>
<evidence type="ECO:0000259" key="1">
    <source>
        <dbReference type="Pfam" id="PF01425"/>
    </source>
</evidence>
<dbReference type="PANTHER" id="PTHR43372">
    <property type="entry name" value="FATTY-ACID AMIDE HYDROLASE"/>
    <property type="match status" value="1"/>
</dbReference>
<dbReference type="AlphaFoldDB" id="A0A382QVN6"/>
<sequence length="94" mass="10363">MSISEEVAFWSATRQAIAIREGEFTSRELLELIIARVERINPELNAVITLDLEQARKFADEADSKLEAGEEVGPLHGVPITVKDALETVGIRST</sequence>
<dbReference type="SUPFAM" id="SSF75304">
    <property type="entry name" value="Amidase signature (AS) enzymes"/>
    <property type="match status" value="1"/>
</dbReference>
<feature type="domain" description="Amidase" evidence="1">
    <location>
        <begin position="28"/>
        <end position="94"/>
    </location>
</feature>
<organism evidence="2">
    <name type="scientific">marine metagenome</name>
    <dbReference type="NCBI Taxonomy" id="408172"/>
    <lineage>
        <taxon>unclassified sequences</taxon>
        <taxon>metagenomes</taxon>
        <taxon>ecological metagenomes</taxon>
    </lineage>
</organism>
<reference evidence="2" key="1">
    <citation type="submission" date="2018-05" db="EMBL/GenBank/DDBJ databases">
        <authorList>
            <person name="Lanie J.A."/>
            <person name="Ng W.-L."/>
            <person name="Kazmierczak K.M."/>
            <person name="Andrzejewski T.M."/>
            <person name="Davidsen T.M."/>
            <person name="Wayne K.J."/>
            <person name="Tettelin H."/>
            <person name="Glass J.I."/>
            <person name="Rusch D."/>
            <person name="Podicherti R."/>
            <person name="Tsui H.-C.T."/>
            <person name="Winkler M.E."/>
        </authorList>
    </citation>
    <scope>NUCLEOTIDE SEQUENCE</scope>
</reference>
<dbReference type="PANTHER" id="PTHR43372:SF4">
    <property type="entry name" value="FATTY-ACID AMIDE HYDROLASE 2"/>
    <property type="match status" value="1"/>
</dbReference>
<accession>A0A382QVN6</accession>
<dbReference type="GO" id="GO:0012505">
    <property type="term" value="C:endomembrane system"/>
    <property type="evidence" value="ECO:0007669"/>
    <property type="project" value="TreeGrafter"/>
</dbReference>
<dbReference type="InterPro" id="IPR023631">
    <property type="entry name" value="Amidase_dom"/>
</dbReference>
<dbReference type="Pfam" id="PF01425">
    <property type="entry name" value="Amidase"/>
    <property type="match status" value="1"/>
</dbReference>